<evidence type="ECO:0000313" key="8">
    <source>
        <dbReference type="EMBL" id="MBB3019519.1"/>
    </source>
</evidence>
<evidence type="ECO:0000256" key="1">
    <source>
        <dbReference type="ARBA" id="ARBA00000085"/>
    </source>
</evidence>
<dbReference type="SMART" id="SM00388">
    <property type="entry name" value="HisKA"/>
    <property type="match status" value="1"/>
</dbReference>
<dbReference type="Proteomes" id="UP000532010">
    <property type="component" value="Unassembled WGS sequence"/>
</dbReference>
<dbReference type="Gene3D" id="1.10.287.130">
    <property type="match status" value="1"/>
</dbReference>
<keyword evidence="3 4" id="KW-0597">Phosphoprotein</keyword>
<keyword evidence="9" id="KW-1185">Reference proteome</keyword>
<dbReference type="CDD" id="cd12914">
    <property type="entry name" value="PDC1_DGC_like"/>
    <property type="match status" value="1"/>
</dbReference>
<dbReference type="SUPFAM" id="SSF47384">
    <property type="entry name" value="Homodimeric domain of signal transducing histidine kinase"/>
    <property type="match status" value="1"/>
</dbReference>
<organism evidence="8 9">
    <name type="scientific">Microvirga lupini</name>
    <dbReference type="NCBI Taxonomy" id="420324"/>
    <lineage>
        <taxon>Bacteria</taxon>
        <taxon>Pseudomonadati</taxon>
        <taxon>Pseudomonadota</taxon>
        <taxon>Alphaproteobacteria</taxon>
        <taxon>Hyphomicrobiales</taxon>
        <taxon>Methylobacteriaceae</taxon>
        <taxon>Microvirga</taxon>
    </lineage>
</organism>
<keyword evidence="8" id="KW-0418">Kinase</keyword>
<dbReference type="Pfam" id="PF22588">
    <property type="entry name" value="dCache_1_like"/>
    <property type="match status" value="1"/>
</dbReference>
<dbReference type="InterPro" id="IPR003594">
    <property type="entry name" value="HATPase_dom"/>
</dbReference>
<dbReference type="PANTHER" id="PTHR43065:SF42">
    <property type="entry name" value="TWO-COMPONENT SENSOR PPRA"/>
    <property type="match status" value="1"/>
</dbReference>
<dbReference type="CDD" id="cd12915">
    <property type="entry name" value="PDC2_DGC_like"/>
    <property type="match status" value="1"/>
</dbReference>
<dbReference type="EC" id="2.7.13.3" evidence="2"/>
<proteinExistence type="predicted"/>
<feature type="domain" description="Response regulatory" evidence="7">
    <location>
        <begin position="584"/>
        <end position="695"/>
    </location>
</feature>
<dbReference type="InterPro" id="IPR003661">
    <property type="entry name" value="HisK_dim/P_dom"/>
</dbReference>
<evidence type="ECO:0000256" key="4">
    <source>
        <dbReference type="PROSITE-ProRule" id="PRU00169"/>
    </source>
</evidence>
<feature type="modified residue" description="4-aspartylphosphate" evidence="4">
    <location>
        <position position="634"/>
    </location>
</feature>
<reference evidence="8 9" key="1">
    <citation type="submission" date="2020-08" db="EMBL/GenBank/DDBJ databases">
        <title>The Agave Microbiome: Exploring the role of microbial communities in plant adaptations to desert environments.</title>
        <authorList>
            <person name="Partida-Martinez L.P."/>
        </authorList>
    </citation>
    <scope>NUCLEOTIDE SEQUENCE [LARGE SCALE GENOMIC DNA]</scope>
    <source>
        <strain evidence="8 9">AT3.9</strain>
    </source>
</reference>
<dbReference type="AlphaFoldDB" id="A0A7W4YXS8"/>
<dbReference type="SUPFAM" id="SSF55874">
    <property type="entry name" value="ATPase domain of HSP90 chaperone/DNA topoisomerase II/histidine kinase"/>
    <property type="match status" value="1"/>
</dbReference>
<protein>
    <recommendedName>
        <fullName evidence="2">histidine kinase</fullName>
        <ecNumber evidence="2">2.7.13.3</ecNumber>
    </recommendedName>
</protein>
<keyword evidence="5" id="KW-1133">Transmembrane helix</keyword>
<dbReference type="InterPro" id="IPR005467">
    <property type="entry name" value="His_kinase_dom"/>
</dbReference>
<dbReference type="CDD" id="cd00082">
    <property type="entry name" value="HisKA"/>
    <property type="match status" value="1"/>
</dbReference>
<dbReference type="GO" id="GO:0000155">
    <property type="term" value="F:phosphorelay sensor kinase activity"/>
    <property type="evidence" value="ECO:0007669"/>
    <property type="project" value="InterPro"/>
</dbReference>
<dbReference type="InterPro" id="IPR054327">
    <property type="entry name" value="His-kinase-like_sensor"/>
</dbReference>
<dbReference type="PROSITE" id="PS50109">
    <property type="entry name" value="HIS_KIN"/>
    <property type="match status" value="1"/>
</dbReference>
<evidence type="ECO:0000256" key="5">
    <source>
        <dbReference type="SAM" id="Phobius"/>
    </source>
</evidence>
<dbReference type="Pfam" id="PF02518">
    <property type="entry name" value="HATPase_c"/>
    <property type="match status" value="1"/>
</dbReference>
<keyword evidence="5" id="KW-0812">Transmembrane</keyword>
<dbReference type="Pfam" id="PF00512">
    <property type="entry name" value="HisKA"/>
    <property type="match status" value="1"/>
</dbReference>
<comment type="caution">
    <text evidence="8">The sequence shown here is derived from an EMBL/GenBank/DDBJ whole genome shotgun (WGS) entry which is preliminary data.</text>
</comment>
<comment type="catalytic activity">
    <reaction evidence="1">
        <text>ATP + protein L-histidine = ADP + protein N-phospho-L-histidine.</text>
        <dbReference type="EC" id="2.7.13.3"/>
    </reaction>
</comment>
<feature type="domain" description="Histidine kinase" evidence="6">
    <location>
        <begin position="344"/>
        <end position="564"/>
    </location>
</feature>
<dbReference type="RefSeq" id="WP_343058798.1">
    <property type="nucleotide sequence ID" value="NZ_JACHWB010000003.1"/>
</dbReference>
<dbReference type="SMART" id="SM00448">
    <property type="entry name" value="REC"/>
    <property type="match status" value="1"/>
</dbReference>
<dbReference type="SMART" id="SM00387">
    <property type="entry name" value="HATPase_c"/>
    <property type="match status" value="1"/>
</dbReference>
<evidence type="ECO:0000313" key="9">
    <source>
        <dbReference type="Proteomes" id="UP000532010"/>
    </source>
</evidence>
<gene>
    <name evidence="8" type="ORF">FHR70_002584</name>
</gene>
<evidence type="ECO:0000256" key="3">
    <source>
        <dbReference type="ARBA" id="ARBA00022553"/>
    </source>
</evidence>
<sequence>MSISSVRLHRLLLVASLLVPALVFVAAAAWNRLEVLRENDETITRTAAILHEHAHKVFDTVDLVIGRVEDRSQGMSWDEISAPETSAFLQRIKAPLEQVVSIWITDATGHVRAGSQPWDPAVTIDEREWFQAQRGQDVGTYISAPFQGKATRAASFAVSRRRSTQDGHFDGIIHVALSPEYFSRFFQEAVPPGPSAAALIREDGAILARAPTQVTYTRLGPDNILMRSIAAQPDGGVMVGVSSTDQRERYYAYRHVGAYPIYVAFGVDADVVLGRWYRNLQLYGAVALLSALTLLLVSWLALRRAKAEQEALTQLQYESEQRLAAEQRLLQAQKMESIGQLTGGIAHDFNNLLAVILGNLELLRKRVGDDERAKRLLEGAFQGAQRGAALTQRLLAFSRRQDLTPQAVDVPQLVSSMTDLLARALGPSIQIVTQFPADLPPVKVDPNQLEMALLNLAVNARDAMPISGTITISARTEEVASKNEHGLSLGSYVCVSVSDNGMGMDAATLARAIEPFFTTKGIGKGTGLGLSMIHGLAVQSGGTLTLKSEVGKGTTAEIWLPQSNVIAAAPAGDENARPEHRTCTVLLVEDDPLVMGGTAAMLEDLDHRVVQASSGEEALRILRENASIDLVVTDHAMPGMTGLELAERIRDEWPGMPMLLASGHAELPERAGLAVPRLTKPFRQDELASAIAALVTPACEPINVVPFRRS</sequence>
<keyword evidence="5" id="KW-0472">Membrane</keyword>
<dbReference type="PROSITE" id="PS50110">
    <property type="entry name" value="RESPONSE_REGULATORY"/>
    <property type="match status" value="1"/>
</dbReference>
<dbReference type="InterPro" id="IPR036890">
    <property type="entry name" value="HATPase_C_sf"/>
</dbReference>
<evidence type="ECO:0000259" key="7">
    <source>
        <dbReference type="PROSITE" id="PS50110"/>
    </source>
</evidence>
<evidence type="ECO:0000259" key="6">
    <source>
        <dbReference type="PROSITE" id="PS50109"/>
    </source>
</evidence>
<dbReference type="InterPro" id="IPR001789">
    <property type="entry name" value="Sig_transdc_resp-reg_receiver"/>
</dbReference>
<evidence type="ECO:0000256" key="2">
    <source>
        <dbReference type="ARBA" id="ARBA00012438"/>
    </source>
</evidence>
<dbReference type="InterPro" id="IPR036097">
    <property type="entry name" value="HisK_dim/P_sf"/>
</dbReference>
<dbReference type="Gene3D" id="3.30.565.10">
    <property type="entry name" value="Histidine kinase-like ATPase, C-terminal domain"/>
    <property type="match status" value="1"/>
</dbReference>
<name>A0A7W4YXS8_9HYPH</name>
<dbReference type="Pfam" id="PF00072">
    <property type="entry name" value="Response_reg"/>
    <property type="match status" value="1"/>
</dbReference>
<dbReference type="InterPro" id="IPR011006">
    <property type="entry name" value="CheY-like_superfamily"/>
</dbReference>
<dbReference type="InterPro" id="IPR004358">
    <property type="entry name" value="Sig_transdc_His_kin-like_C"/>
</dbReference>
<keyword evidence="8" id="KW-0808">Transferase</keyword>
<accession>A0A7W4YXS8</accession>
<dbReference type="Gene3D" id="3.30.450.20">
    <property type="entry name" value="PAS domain"/>
    <property type="match status" value="2"/>
</dbReference>
<dbReference type="SUPFAM" id="SSF52172">
    <property type="entry name" value="CheY-like"/>
    <property type="match status" value="1"/>
</dbReference>
<dbReference type="Gene3D" id="3.40.50.2300">
    <property type="match status" value="1"/>
</dbReference>
<dbReference type="PRINTS" id="PR00344">
    <property type="entry name" value="BCTRLSENSOR"/>
</dbReference>
<dbReference type="PANTHER" id="PTHR43065">
    <property type="entry name" value="SENSOR HISTIDINE KINASE"/>
    <property type="match status" value="1"/>
</dbReference>
<dbReference type="EMBL" id="JACHWB010000003">
    <property type="protein sequence ID" value="MBB3019519.1"/>
    <property type="molecule type" value="Genomic_DNA"/>
</dbReference>
<feature type="transmembrane region" description="Helical" evidence="5">
    <location>
        <begin position="282"/>
        <end position="302"/>
    </location>
</feature>